<dbReference type="Proteomes" id="UP000029108">
    <property type="component" value="Unassembled WGS sequence"/>
</dbReference>
<sequence>MAAPLTQTLVVQEDTETVDGGLVIPVRLVKPDGTPFGGGTGTVTVAWADITGKPATFPASAASIADATRIGTALLTAANAASARTAIGAGTPYTLPAAGTAIGGVKKGAAVAAVTVADPAAAAAAPTKAEYDALLALAKANKVAINGLIASLKAAGTIA</sequence>
<comment type="subcellular location">
    <subcellularLocation>
        <location evidence="1">Virion</location>
    </subcellularLocation>
</comment>
<dbReference type="RefSeq" id="WP_051923867.1">
    <property type="nucleotide sequence ID" value="NZ_JDUU01000037.1"/>
</dbReference>
<evidence type="ECO:0000256" key="1">
    <source>
        <dbReference type="ARBA" id="ARBA00004328"/>
    </source>
</evidence>
<organism evidence="3 4">
    <name type="scientific">Bifidobacterium biavatii DSM 23969</name>
    <dbReference type="NCBI Taxonomy" id="1437608"/>
    <lineage>
        <taxon>Bacteria</taxon>
        <taxon>Bacillati</taxon>
        <taxon>Actinomycetota</taxon>
        <taxon>Actinomycetes</taxon>
        <taxon>Bifidobacteriales</taxon>
        <taxon>Bifidobacteriaceae</taxon>
        <taxon>Bifidobacterium</taxon>
    </lineage>
</organism>
<name>A0A086ZU18_9BIFI</name>
<evidence type="ECO:0000313" key="3">
    <source>
        <dbReference type="EMBL" id="KFI50018.1"/>
    </source>
</evidence>
<evidence type="ECO:0008006" key="5">
    <source>
        <dbReference type="Google" id="ProtNLM"/>
    </source>
</evidence>
<dbReference type="STRING" id="1437608.GCA_000771645_01892"/>
<dbReference type="Pfam" id="PF11133">
    <property type="entry name" value="Phage_head_fibr"/>
    <property type="match status" value="1"/>
</dbReference>
<gene>
    <name evidence="3" type="ORF">BBIA_2151</name>
</gene>
<evidence type="ECO:0000256" key="2">
    <source>
        <dbReference type="ARBA" id="ARBA00022581"/>
    </source>
</evidence>
<accession>A0A086ZU18</accession>
<dbReference type="EMBL" id="JGYN01000018">
    <property type="protein sequence ID" value="KFI50018.1"/>
    <property type="molecule type" value="Genomic_DNA"/>
</dbReference>
<evidence type="ECO:0000313" key="4">
    <source>
        <dbReference type="Proteomes" id="UP000029108"/>
    </source>
</evidence>
<reference evidence="3 4" key="1">
    <citation type="submission" date="2014-03" db="EMBL/GenBank/DDBJ databases">
        <title>Genomics of Bifidobacteria.</title>
        <authorList>
            <person name="Ventura M."/>
            <person name="Milani C."/>
            <person name="Lugli G.A."/>
        </authorList>
    </citation>
    <scope>NUCLEOTIDE SEQUENCE [LARGE SCALE GENOMIC DNA]</scope>
    <source>
        <strain evidence="3 4">DSM 23969</strain>
    </source>
</reference>
<dbReference type="Gene3D" id="6.10.140.1630">
    <property type="match status" value="1"/>
</dbReference>
<dbReference type="InterPro" id="IPR022741">
    <property type="entry name" value="Phage_B103_Gp8"/>
</dbReference>
<comment type="caution">
    <text evidence="3">The sequence shown here is derived from an EMBL/GenBank/DDBJ whole genome shotgun (WGS) entry which is preliminary data.</text>
</comment>
<proteinExistence type="predicted"/>
<keyword evidence="2" id="KW-0945">Host-virus interaction</keyword>
<protein>
    <recommendedName>
        <fullName evidence="5">Head fiber protein</fullName>
    </recommendedName>
</protein>
<keyword evidence="4" id="KW-1185">Reference proteome</keyword>
<dbReference type="AlphaFoldDB" id="A0A086ZU18"/>